<name>A0A1U7PQ98_9BACI</name>
<accession>A0A1U7PQ98</accession>
<dbReference type="AlphaFoldDB" id="A0A1U7PQ98"/>
<feature type="transmembrane region" description="Helical" evidence="1">
    <location>
        <begin position="98"/>
        <end position="118"/>
    </location>
</feature>
<keyword evidence="1" id="KW-1133">Transmembrane helix</keyword>
<reference evidence="3" key="1">
    <citation type="submission" date="2017-01" db="EMBL/GenBank/DDBJ databases">
        <authorList>
            <person name="Varghese N."/>
            <person name="Submissions S."/>
        </authorList>
    </citation>
    <scope>NUCLEOTIDE SEQUENCE [LARGE SCALE GENOMIC DNA]</scope>
    <source>
        <strain evidence="3">MNA4</strain>
    </source>
</reference>
<protein>
    <submittedName>
        <fullName evidence="2">Uncharacterized protein</fullName>
    </submittedName>
</protein>
<evidence type="ECO:0000313" key="3">
    <source>
        <dbReference type="Proteomes" id="UP000187550"/>
    </source>
</evidence>
<gene>
    <name evidence="2" type="ORF">SAMN05428946_2574</name>
</gene>
<feature type="transmembrane region" description="Helical" evidence="1">
    <location>
        <begin position="43"/>
        <end position="64"/>
    </location>
</feature>
<evidence type="ECO:0000256" key="1">
    <source>
        <dbReference type="SAM" id="Phobius"/>
    </source>
</evidence>
<proteinExistence type="predicted"/>
<feature type="transmembrane region" description="Helical" evidence="1">
    <location>
        <begin position="6"/>
        <end position="22"/>
    </location>
</feature>
<keyword evidence="3" id="KW-1185">Reference proteome</keyword>
<sequence>MRLIQYLFFLLLWGVPSLQIWHSLENLDKDERVKVRREIKEPLFQFGILPMGIGLPIYLTGSVLGLDIPVVRHIGAGLIIFGWMVAGTAELTGSDRNVLKGIGMIAAGVLGTGAYLYFI</sequence>
<dbReference type="EMBL" id="FTPL01000004">
    <property type="protein sequence ID" value="SIT91042.1"/>
    <property type="molecule type" value="Genomic_DNA"/>
</dbReference>
<dbReference type="Proteomes" id="UP000187550">
    <property type="component" value="Unassembled WGS sequence"/>
</dbReference>
<dbReference type="STRING" id="550447.SAMN05428946_2574"/>
<feature type="transmembrane region" description="Helical" evidence="1">
    <location>
        <begin position="70"/>
        <end position="86"/>
    </location>
</feature>
<organism evidence="2 3">
    <name type="scientific">Edaphobacillus lindanitolerans</name>
    <dbReference type="NCBI Taxonomy" id="550447"/>
    <lineage>
        <taxon>Bacteria</taxon>
        <taxon>Bacillati</taxon>
        <taxon>Bacillota</taxon>
        <taxon>Bacilli</taxon>
        <taxon>Bacillales</taxon>
        <taxon>Bacillaceae</taxon>
        <taxon>Edaphobacillus</taxon>
    </lineage>
</organism>
<keyword evidence="1" id="KW-0472">Membrane</keyword>
<keyword evidence="1" id="KW-0812">Transmembrane</keyword>
<evidence type="ECO:0000313" key="2">
    <source>
        <dbReference type="EMBL" id="SIT91042.1"/>
    </source>
</evidence>